<reference evidence="1" key="2">
    <citation type="submission" date="2020-09" db="EMBL/GenBank/DDBJ databases">
        <authorList>
            <person name="Sun Q."/>
            <person name="Ohkuma M."/>
        </authorList>
    </citation>
    <scope>NUCLEOTIDE SEQUENCE</scope>
    <source>
        <strain evidence="1">JCM 17820</strain>
    </source>
</reference>
<evidence type="ECO:0000313" key="2">
    <source>
        <dbReference type="Proteomes" id="UP000605784"/>
    </source>
</evidence>
<evidence type="ECO:0000313" key="1">
    <source>
        <dbReference type="EMBL" id="GGN91783.1"/>
    </source>
</evidence>
<accession>A0A830GKB1</accession>
<sequence>MSLTKFYHYNVWFEGEDGRRLNPRDVLTDDVFSSDIYQISNGEDRNYRTQFRGMGTHLHHGVIIRTKDEDDFVRLTNDGQITRLSEATDDEGETGDMDFDYVNLATQTTSGKIDLLIEVGFQTPGIGVIKDYLNEHVECDEEYDVEHETDVRDVDDEKLTRLLDSNLKKVEISFKKNPQTYSELDTDQAIRTLIDDSYRLKFEASLHQDKDAEESRVDEFVSHFSSLLGIDADTAEESITKIDFPRIMHTFRIEGVESDEEEVEDNLADIVKKEEIDTTGYELFDQNLGRELCDRL</sequence>
<proteinExistence type="predicted"/>
<dbReference type="RefSeq" id="WP_188996097.1">
    <property type="nucleotide sequence ID" value="NZ_BMOU01000002.1"/>
</dbReference>
<organism evidence="1 2">
    <name type="scientific">Haloarcula pellucida</name>
    <dbReference type="NCBI Taxonomy" id="1427151"/>
    <lineage>
        <taxon>Archaea</taxon>
        <taxon>Methanobacteriati</taxon>
        <taxon>Methanobacteriota</taxon>
        <taxon>Stenosarchaea group</taxon>
        <taxon>Halobacteria</taxon>
        <taxon>Halobacteriales</taxon>
        <taxon>Haloarculaceae</taxon>
        <taxon>Haloarcula</taxon>
    </lineage>
</organism>
<dbReference type="EMBL" id="BMOU01000002">
    <property type="protein sequence ID" value="GGN91783.1"/>
    <property type="molecule type" value="Genomic_DNA"/>
</dbReference>
<dbReference type="AlphaFoldDB" id="A0A830GKB1"/>
<comment type="caution">
    <text evidence="1">The sequence shown here is derived from an EMBL/GenBank/DDBJ whole genome shotgun (WGS) entry which is preliminary data.</text>
</comment>
<dbReference type="Proteomes" id="UP000605784">
    <property type="component" value="Unassembled WGS sequence"/>
</dbReference>
<gene>
    <name evidence="1" type="ORF">GCM10009030_15190</name>
</gene>
<keyword evidence="2" id="KW-1185">Reference proteome</keyword>
<reference evidence="1" key="1">
    <citation type="journal article" date="2014" name="Int. J. Syst. Evol. Microbiol.">
        <title>Complete genome sequence of Corynebacterium casei LMG S-19264T (=DSM 44701T), isolated from a smear-ripened cheese.</title>
        <authorList>
            <consortium name="US DOE Joint Genome Institute (JGI-PGF)"/>
            <person name="Walter F."/>
            <person name="Albersmeier A."/>
            <person name="Kalinowski J."/>
            <person name="Ruckert C."/>
        </authorList>
    </citation>
    <scope>NUCLEOTIDE SEQUENCE</scope>
    <source>
        <strain evidence="1">JCM 17820</strain>
    </source>
</reference>
<protein>
    <submittedName>
        <fullName evidence="1">Uncharacterized protein</fullName>
    </submittedName>
</protein>
<name>A0A830GKB1_9EURY</name>